<feature type="domain" description="AAA+ ATPase" evidence="1">
    <location>
        <begin position="29"/>
        <end position="160"/>
    </location>
</feature>
<dbReference type="HOGENOM" id="CLU_099028_0_0_7"/>
<proteinExistence type="predicted"/>
<dbReference type="STRING" id="883.DvMF_1265"/>
<dbReference type="OrthoDB" id="9797061at2"/>
<dbReference type="InterPro" id="IPR003593">
    <property type="entry name" value="AAA+_ATPase"/>
</dbReference>
<dbReference type="InterPro" id="IPR049945">
    <property type="entry name" value="AAA_22"/>
</dbReference>
<accession>B8DLF2</accession>
<evidence type="ECO:0000259" key="1">
    <source>
        <dbReference type="SMART" id="SM00382"/>
    </source>
</evidence>
<dbReference type="GO" id="GO:0016887">
    <property type="term" value="F:ATP hydrolysis activity"/>
    <property type="evidence" value="ECO:0007669"/>
    <property type="project" value="InterPro"/>
</dbReference>
<dbReference type="PANTHER" id="PTHR35894">
    <property type="entry name" value="GENERAL SECRETION PATHWAY PROTEIN A-RELATED"/>
    <property type="match status" value="1"/>
</dbReference>
<evidence type="ECO:0000313" key="2">
    <source>
        <dbReference type="EMBL" id="ACL08214.1"/>
    </source>
</evidence>
<dbReference type="Pfam" id="PF13401">
    <property type="entry name" value="AAA_22"/>
    <property type="match status" value="1"/>
</dbReference>
<dbReference type="InterPro" id="IPR052026">
    <property type="entry name" value="ExeA_AAA_ATPase_DNA-bind"/>
</dbReference>
<name>B8DLF2_NITV9</name>
<dbReference type="AlphaFoldDB" id="B8DLF2"/>
<sequence length="233" mass="25815">MKKGIFIETDNVARLRRALRQAEDTERGRPGMVAVWGEAGVGKTIAAHSMYAQHGGAFLRVLEGMTQHAFLQELCWELMEARPHGAHRCRAEILRALDAEPVTIYVDEADRLDLRRLEDLRDIHDMSGCPVVLIGEQHLPGKLSQRSRIDDRIPDEYRVAFTGISTQDVAMYAMEGADLALTTDAAALIHKQARGNFRRVHNLLLSVESAARAKNTSTVDAALVKAALPAGRR</sequence>
<reference evidence="2" key="1">
    <citation type="submission" date="2008-10" db="EMBL/GenBank/DDBJ databases">
        <title>Complete sequence of Desulfovibrio vulgaris str. 'Miyazaki F'.</title>
        <authorList>
            <person name="Lucas S."/>
            <person name="Copeland A."/>
            <person name="Lapidus A."/>
            <person name="Glavina del Rio T."/>
            <person name="Dalin E."/>
            <person name="Tice H."/>
            <person name="Bruce D."/>
            <person name="Goodwin L."/>
            <person name="Pitluck S."/>
            <person name="Sims D."/>
            <person name="Brettin T."/>
            <person name="Detter J.C."/>
            <person name="Han C."/>
            <person name="Larimer F."/>
            <person name="Land M."/>
            <person name="Hauser L."/>
            <person name="Kyrpides N."/>
            <person name="Mikhailova N."/>
            <person name="Hazen T.C."/>
            <person name="Richardson P."/>
        </authorList>
    </citation>
    <scope>NUCLEOTIDE SEQUENCE</scope>
    <source>
        <strain evidence="2">Miyazaki F</strain>
    </source>
</reference>
<organism evidence="2">
    <name type="scientific">Nitratidesulfovibrio vulgaris (strain DSM 19637 / Miyazaki F)</name>
    <name type="common">Desulfovibrio vulgaris</name>
    <dbReference type="NCBI Taxonomy" id="883"/>
    <lineage>
        <taxon>Bacteria</taxon>
        <taxon>Pseudomonadati</taxon>
        <taxon>Thermodesulfobacteriota</taxon>
        <taxon>Desulfovibrionia</taxon>
        <taxon>Desulfovibrionales</taxon>
        <taxon>Desulfovibrionaceae</taxon>
        <taxon>Nitratidesulfovibrio</taxon>
    </lineage>
</organism>
<dbReference type="Gene3D" id="3.40.50.300">
    <property type="entry name" value="P-loop containing nucleotide triphosphate hydrolases"/>
    <property type="match status" value="1"/>
</dbReference>
<dbReference type="InterPro" id="IPR027417">
    <property type="entry name" value="P-loop_NTPase"/>
</dbReference>
<dbReference type="PANTHER" id="PTHR35894:SF5">
    <property type="entry name" value="MU-LIKE PROPHAGE FLUMU DNA TRANSPOSITION PROTEIN B"/>
    <property type="match status" value="1"/>
</dbReference>
<gene>
    <name evidence="2" type="ordered locus">DvMF_1265</name>
</gene>
<dbReference type="KEGG" id="dvm:DvMF_1265"/>
<dbReference type="eggNOG" id="COG2842">
    <property type="taxonomic scope" value="Bacteria"/>
</dbReference>
<dbReference type="SMART" id="SM00382">
    <property type="entry name" value="AAA"/>
    <property type="match status" value="1"/>
</dbReference>
<protein>
    <submittedName>
        <fullName evidence="2">Bacteriophage DNA transposition B protein, putative</fullName>
    </submittedName>
</protein>
<dbReference type="EMBL" id="CP001197">
    <property type="protein sequence ID" value="ACL08214.1"/>
    <property type="molecule type" value="Genomic_DNA"/>
</dbReference>
<dbReference type="SUPFAM" id="SSF52540">
    <property type="entry name" value="P-loop containing nucleoside triphosphate hydrolases"/>
    <property type="match status" value="1"/>
</dbReference>